<organism evidence="6 7">
    <name type="scientific">Cyprinus carpio</name>
    <name type="common">Common carp</name>
    <dbReference type="NCBI Taxonomy" id="7962"/>
    <lineage>
        <taxon>Eukaryota</taxon>
        <taxon>Metazoa</taxon>
        <taxon>Chordata</taxon>
        <taxon>Craniata</taxon>
        <taxon>Vertebrata</taxon>
        <taxon>Euteleostomi</taxon>
        <taxon>Actinopterygii</taxon>
        <taxon>Neopterygii</taxon>
        <taxon>Teleostei</taxon>
        <taxon>Ostariophysi</taxon>
        <taxon>Cypriniformes</taxon>
        <taxon>Cyprinidae</taxon>
        <taxon>Cyprininae</taxon>
        <taxon>Cyprinus</taxon>
    </lineage>
</organism>
<evidence type="ECO:0000256" key="1">
    <source>
        <dbReference type="ARBA" id="ARBA00008535"/>
    </source>
</evidence>
<evidence type="ECO:0000256" key="2">
    <source>
        <dbReference type="ARBA" id="ARBA00022741"/>
    </source>
</evidence>
<feature type="domain" description="AIG1-type G" evidence="5">
    <location>
        <begin position="23"/>
        <end position="222"/>
    </location>
</feature>
<reference evidence="6" key="1">
    <citation type="submission" date="2025-08" db="UniProtKB">
        <authorList>
            <consortium name="Ensembl"/>
        </authorList>
    </citation>
    <scope>IDENTIFICATION</scope>
</reference>
<dbReference type="Gene3D" id="3.40.50.300">
    <property type="entry name" value="P-loop containing nucleotide triphosphate hydrolases"/>
    <property type="match status" value="1"/>
</dbReference>
<name>A0A8C2FH18_CYPCA</name>
<dbReference type="AlphaFoldDB" id="A0A8C2FH18"/>
<accession>A0A8C2FH18</accession>
<keyword evidence="4" id="KW-0812">Transmembrane</keyword>
<protein>
    <recommendedName>
        <fullName evidence="5">AIG1-type G domain-containing protein</fullName>
    </recommendedName>
</protein>
<dbReference type="FunFam" id="3.40.50.300:FF:000366">
    <property type="entry name" value="GTPase, IMAP family member 2"/>
    <property type="match status" value="1"/>
</dbReference>
<comment type="similarity">
    <text evidence="1">Belongs to the TRAFAC class TrmE-Era-EngA-EngB-Septin-like GTPase superfamily. AIG1/Toc34/Toc159-like paraseptin GTPase family. IAN subfamily.</text>
</comment>
<dbReference type="GO" id="GO:0005525">
    <property type="term" value="F:GTP binding"/>
    <property type="evidence" value="ECO:0007669"/>
    <property type="project" value="UniProtKB-KW"/>
</dbReference>
<dbReference type="InterPro" id="IPR027417">
    <property type="entry name" value="P-loop_NTPase"/>
</dbReference>
<dbReference type="Ensembl" id="ENSCCRT00020060516.1">
    <property type="protein sequence ID" value="ENSCCRP00020055077.1"/>
    <property type="gene ID" value="ENSCCRG00020025562.1"/>
</dbReference>
<dbReference type="Pfam" id="PF04548">
    <property type="entry name" value="AIG1"/>
    <property type="match status" value="1"/>
</dbReference>
<evidence type="ECO:0000313" key="6">
    <source>
        <dbReference type="Ensembl" id="ENSCCRP00020055077.1"/>
    </source>
</evidence>
<dbReference type="PROSITE" id="PS51720">
    <property type="entry name" value="G_AIG1"/>
    <property type="match status" value="1"/>
</dbReference>
<feature type="transmembrane region" description="Helical" evidence="4">
    <location>
        <begin position="256"/>
        <end position="278"/>
    </location>
</feature>
<keyword evidence="3" id="KW-0342">GTP-binding</keyword>
<evidence type="ECO:0000256" key="4">
    <source>
        <dbReference type="SAM" id="Phobius"/>
    </source>
</evidence>
<sequence>NATMRTGSLDEFCTIVAPRMHFISDLRIVMLGKTGAGKSATGNTILGKKAFEDKHSFESVTKTCKKEKVHVQDREILVVDTPGLFDTSLSVEELKEEIKNCICKSAPGPHVFLLVIRLDERFTQEQKDAVKWIQENFGEEAAKYTIILFTRGDLIKTPIENNIGKNRQIMELVKKCAGSYHVFNNKDENNESQLTELLNKIDRMVMMQGGRHYTNEMYKEAQRKIKMQKAALMGTAVAGAGAVVGGIALATATGGVALPAALIIGGAAVAAGGAKFAVSIDK</sequence>
<keyword evidence="2" id="KW-0547">Nucleotide-binding</keyword>
<dbReference type="InterPro" id="IPR045058">
    <property type="entry name" value="GIMA/IAN/Toc"/>
</dbReference>
<dbReference type="PANTHER" id="PTHR10903:SF188">
    <property type="entry name" value="GTPASE IMAP FAMILY MEMBER 2-LIKE-RELATED"/>
    <property type="match status" value="1"/>
</dbReference>
<evidence type="ECO:0000256" key="3">
    <source>
        <dbReference type="ARBA" id="ARBA00023134"/>
    </source>
</evidence>
<proteinExistence type="inferred from homology"/>
<evidence type="ECO:0000259" key="5">
    <source>
        <dbReference type="PROSITE" id="PS51720"/>
    </source>
</evidence>
<keyword evidence="4" id="KW-0472">Membrane</keyword>
<evidence type="ECO:0000313" key="7">
    <source>
        <dbReference type="Proteomes" id="UP000694701"/>
    </source>
</evidence>
<dbReference type="InterPro" id="IPR006703">
    <property type="entry name" value="G_AIG1"/>
</dbReference>
<keyword evidence="4" id="KW-1133">Transmembrane helix</keyword>
<dbReference type="CDD" id="cd01852">
    <property type="entry name" value="AIG1"/>
    <property type="match status" value="1"/>
</dbReference>
<dbReference type="SUPFAM" id="SSF52540">
    <property type="entry name" value="P-loop containing nucleoside triphosphate hydrolases"/>
    <property type="match status" value="1"/>
</dbReference>
<dbReference type="Proteomes" id="UP000694701">
    <property type="component" value="Unplaced"/>
</dbReference>
<feature type="transmembrane region" description="Helical" evidence="4">
    <location>
        <begin position="230"/>
        <end position="250"/>
    </location>
</feature>
<dbReference type="PANTHER" id="PTHR10903">
    <property type="entry name" value="GTPASE, IMAP FAMILY MEMBER-RELATED"/>
    <property type="match status" value="1"/>
</dbReference>